<protein>
    <submittedName>
        <fullName evidence="2">Helix-turn-helix transcriptional regulator</fullName>
    </submittedName>
</protein>
<comment type="caution">
    <text evidence="2">The sequence shown here is derived from an EMBL/GenBank/DDBJ whole genome shotgun (WGS) entry which is preliminary data.</text>
</comment>
<dbReference type="Pfam" id="PF13560">
    <property type="entry name" value="HTH_31"/>
    <property type="match status" value="1"/>
</dbReference>
<dbReference type="SMART" id="SM00530">
    <property type="entry name" value="HTH_XRE"/>
    <property type="match status" value="1"/>
</dbReference>
<dbReference type="EMBL" id="JAAXLA010000028">
    <property type="protein sequence ID" value="NMH98902.1"/>
    <property type="molecule type" value="Genomic_DNA"/>
</dbReference>
<accession>A0ABX1SDN5</accession>
<dbReference type="InterPro" id="IPR001387">
    <property type="entry name" value="Cro/C1-type_HTH"/>
</dbReference>
<gene>
    <name evidence="2" type="ORF">HF526_16535</name>
</gene>
<dbReference type="PROSITE" id="PS50943">
    <property type="entry name" value="HTH_CROC1"/>
    <property type="match status" value="1"/>
</dbReference>
<feature type="domain" description="HTH cro/C1-type" evidence="1">
    <location>
        <begin position="15"/>
        <end position="69"/>
    </location>
</feature>
<organism evidence="2 3">
    <name type="scientific">Pseudonocardia acidicola</name>
    <dbReference type="NCBI Taxonomy" id="2724939"/>
    <lineage>
        <taxon>Bacteria</taxon>
        <taxon>Bacillati</taxon>
        <taxon>Actinomycetota</taxon>
        <taxon>Actinomycetes</taxon>
        <taxon>Pseudonocardiales</taxon>
        <taxon>Pseudonocardiaceae</taxon>
        <taxon>Pseudonocardia</taxon>
    </lineage>
</organism>
<evidence type="ECO:0000313" key="2">
    <source>
        <dbReference type="EMBL" id="NMH98902.1"/>
    </source>
</evidence>
<dbReference type="Proteomes" id="UP000820669">
    <property type="component" value="Unassembled WGS sequence"/>
</dbReference>
<keyword evidence="3" id="KW-1185">Reference proteome</keyword>
<dbReference type="InterPro" id="IPR010982">
    <property type="entry name" value="Lambda_DNA-bd_dom_sf"/>
</dbReference>
<dbReference type="Gene3D" id="1.10.260.40">
    <property type="entry name" value="lambda repressor-like DNA-binding domains"/>
    <property type="match status" value="1"/>
</dbReference>
<evidence type="ECO:0000313" key="3">
    <source>
        <dbReference type="Proteomes" id="UP000820669"/>
    </source>
</evidence>
<evidence type="ECO:0000259" key="1">
    <source>
        <dbReference type="PROSITE" id="PS50943"/>
    </source>
</evidence>
<reference evidence="2 3" key="1">
    <citation type="submission" date="2020-04" db="EMBL/GenBank/DDBJ databases">
        <authorList>
            <person name="Klaysubun C."/>
            <person name="Duangmal K."/>
            <person name="Lipun K."/>
        </authorList>
    </citation>
    <scope>NUCLEOTIDE SEQUENCE [LARGE SCALE GENOMIC DNA]</scope>
    <source>
        <strain evidence="2 3">K10HN5</strain>
    </source>
</reference>
<name>A0ABX1SDN5_9PSEU</name>
<dbReference type="CDD" id="cd00093">
    <property type="entry name" value="HTH_XRE"/>
    <property type="match status" value="1"/>
</dbReference>
<dbReference type="SUPFAM" id="SSF47413">
    <property type="entry name" value="lambda repressor-like DNA-binding domains"/>
    <property type="match status" value="1"/>
</dbReference>
<sequence>MYAVREIDPDVAAMLRSARLRAGLSSRDAAEVIGCNRNTLLHLERADRAPSVALAERVAVVYRLTEDECAQLMSVARPGVGWSSPYSRTPHRRITNDRMRYRD</sequence>
<proteinExistence type="predicted"/>